<dbReference type="EMBL" id="CAJVPU010032879">
    <property type="protein sequence ID" value="CAG8720976.1"/>
    <property type="molecule type" value="Genomic_DNA"/>
</dbReference>
<dbReference type="Proteomes" id="UP000789702">
    <property type="component" value="Unassembled WGS sequence"/>
</dbReference>
<gene>
    <name evidence="1" type="ORF">DHETER_LOCUS12833</name>
</gene>
<accession>A0ACA9PQP0</accession>
<evidence type="ECO:0000313" key="2">
    <source>
        <dbReference type="Proteomes" id="UP000789702"/>
    </source>
</evidence>
<protein>
    <submittedName>
        <fullName evidence="1">9359_t:CDS:1</fullName>
    </submittedName>
</protein>
<keyword evidence="2" id="KW-1185">Reference proteome</keyword>
<feature type="non-terminal residue" evidence="1">
    <location>
        <position position="261"/>
    </location>
</feature>
<organism evidence="1 2">
    <name type="scientific">Dentiscutata heterogama</name>
    <dbReference type="NCBI Taxonomy" id="1316150"/>
    <lineage>
        <taxon>Eukaryota</taxon>
        <taxon>Fungi</taxon>
        <taxon>Fungi incertae sedis</taxon>
        <taxon>Mucoromycota</taxon>
        <taxon>Glomeromycotina</taxon>
        <taxon>Glomeromycetes</taxon>
        <taxon>Diversisporales</taxon>
        <taxon>Gigasporaceae</taxon>
        <taxon>Dentiscutata</taxon>
    </lineage>
</organism>
<proteinExistence type="predicted"/>
<reference evidence="1" key="1">
    <citation type="submission" date="2021-06" db="EMBL/GenBank/DDBJ databases">
        <authorList>
            <person name="Kallberg Y."/>
            <person name="Tangrot J."/>
            <person name="Rosling A."/>
        </authorList>
    </citation>
    <scope>NUCLEOTIDE SEQUENCE</scope>
    <source>
        <strain evidence="1">IL203A</strain>
    </source>
</reference>
<evidence type="ECO:0000313" key="1">
    <source>
        <dbReference type="EMBL" id="CAG8720976.1"/>
    </source>
</evidence>
<feature type="non-terminal residue" evidence="1">
    <location>
        <position position="1"/>
    </location>
</feature>
<comment type="caution">
    <text evidence="1">The sequence shown here is derived from an EMBL/GenBank/DDBJ whole genome shotgun (WGS) entry which is preliminary data.</text>
</comment>
<sequence length="261" mass="29259">QTPPATPFPENKSFFGGNNSSPNRIFQILDRNSRSLIFSWPDPSFVPGFDLSYDKDEFSRLLQNSSINPNNFINGKDRIDVHSPNCLRLISKKHTIISSGKSQHVESVMIPYGIIIFACFQLLPSTSSTISFASPPFKPQKSLSAPCSPPTINEISDFVDPPSSKRIRPNNISPIPHPLVNLVSPHNSPPVYQNQYSFPSMSHSQNDQKLPTISHQQIYFTHHNQQHNQLNNTTINGTKKCESCHTSSSPEWRRGPTGHKT</sequence>
<name>A0ACA9PQP0_9GLOM</name>